<dbReference type="InterPro" id="IPR037185">
    <property type="entry name" value="EmrE-like"/>
</dbReference>
<feature type="transmembrane region" description="Helical" evidence="6">
    <location>
        <begin position="42"/>
        <end position="61"/>
    </location>
</feature>
<comment type="subcellular location">
    <subcellularLocation>
        <location evidence="1">Membrane</location>
        <topology evidence="1">Multi-pass membrane protein</topology>
    </subcellularLocation>
</comment>
<feature type="transmembrane region" description="Helical" evidence="6">
    <location>
        <begin position="222"/>
        <end position="243"/>
    </location>
</feature>
<dbReference type="OrthoDB" id="9805239at2"/>
<evidence type="ECO:0000313" key="8">
    <source>
        <dbReference type="EMBL" id="KNZ41234.1"/>
    </source>
</evidence>
<accession>A0A0L6TY82</accession>
<dbReference type="PANTHER" id="PTHR32322:SF2">
    <property type="entry name" value="EAMA DOMAIN-CONTAINING PROTEIN"/>
    <property type="match status" value="1"/>
</dbReference>
<evidence type="ECO:0000256" key="2">
    <source>
        <dbReference type="ARBA" id="ARBA00007362"/>
    </source>
</evidence>
<feature type="transmembrane region" description="Helical" evidence="6">
    <location>
        <begin position="101"/>
        <end position="121"/>
    </location>
</feature>
<dbReference type="STRING" id="52689.AKG39_13020"/>
<keyword evidence="9" id="KW-1185">Reference proteome</keyword>
<dbReference type="SUPFAM" id="SSF103481">
    <property type="entry name" value="Multidrug resistance efflux transporter EmrE"/>
    <property type="match status" value="2"/>
</dbReference>
<dbReference type="AlphaFoldDB" id="A0A0L6TY82"/>
<comment type="similarity">
    <text evidence="2">Belongs to the EamA transporter family.</text>
</comment>
<protein>
    <submittedName>
        <fullName evidence="8">Multidrug transporter</fullName>
    </submittedName>
</protein>
<sequence>MVGAAGTRDNNTLGHLAALLSILIWGTTFVSTKILLQSFTPIEILFFRFIIGLLTLILIYPRRLKVNLRSQEIVFAAAGLSGVTLYYLLENVALSYTMASNVGVIICIAPFFTAILAQFFLKGESLNPNFFLGFILAISGIFLISFNGTATFELNPIGDLLAVLAAFAWAVYSILTRKIASFGYNAIQTTRRVFSYGLLFMLPTLLFFPFKWELGRFANPIYLFNILFLGLGASALCFVTWSFSVRLLGAVKSSIYIYMVPVITVVTAVIVLHEKITGMAGLGILLTLMGLMVSESKVAFKQKI</sequence>
<feature type="transmembrane region" description="Helical" evidence="6">
    <location>
        <begin position="130"/>
        <end position="148"/>
    </location>
</feature>
<dbReference type="RefSeq" id="WP_050740835.1">
    <property type="nucleotide sequence ID" value="NZ_LGYO01000033.1"/>
</dbReference>
<dbReference type="Proteomes" id="UP000036873">
    <property type="component" value="Unassembled WGS sequence"/>
</dbReference>
<feature type="transmembrane region" description="Helical" evidence="6">
    <location>
        <begin position="73"/>
        <end position="89"/>
    </location>
</feature>
<dbReference type="InterPro" id="IPR000620">
    <property type="entry name" value="EamA_dom"/>
</dbReference>
<evidence type="ECO:0000313" key="9">
    <source>
        <dbReference type="Proteomes" id="UP000036873"/>
    </source>
</evidence>
<comment type="caution">
    <text evidence="8">The sequence shown here is derived from an EMBL/GenBank/DDBJ whole genome shotgun (WGS) entry which is preliminary data.</text>
</comment>
<reference evidence="9" key="1">
    <citation type="submission" date="2015-07" db="EMBL/GenBank/DDBJ databases">
        <title>Draft genome sequence of Acetobacterium bakii DSM 8293, a potential psychrophilic chemical producer through syngas fermentation.</title>
        <authorList>
            <person name="Song Y."/>
            <person name="Hwang S."/>
            <person name="Cho B.-K."/>
        </authorList>
    </citation>
    <scope>NUCLEOTIDE SEQUENCE [LARGE SCALE GENOMIC DNA]</scope>
    <source>
        <strain evidence="9">DSM 8239</strain>
    </source>
</reference>
<evidence type="ECO:0000256" key="6">
    <source>
        <dbReference type="SAM" id="Phobius"/>
    </source>
</evidence>
<evidence type="ECO:0000256" key="4">
    <source>
        <dbReference type="ARBA" id="ARBA00022989"/>
    </source>
</evidence>
<feature type="transmembrane region" description="Helical" evidence="6">
    <location>
        <begin position="12"/>
        <end position="36"/>
    </location>
</feature>
<evidence type="ECO:0000256" key="3">
    <source>
        <dbReference type="ARBA" id="ARBA00022692"/>
    </source>
</evidence>
<evidence type="ECO:0000256" key="5">
    <source>
        <dbReference type="ARBA" id="ARBA00023136"/>
    </source>
</evidence>
<dbReference type="PANTHER" id="PTHR32322">
    <property type="entry name" value="INNER MEMBRANE TRANSPORTER"/>
    <property type="match status" value="1"/>
</dbReference>
<proteinExistence type="inferred from homology"/>
<organism evidence="8 9">
    <name type="scientific">Acetobacterium bakii</name>
    <dbReference type="NCBI Taxonomy" id="52689"/>
    <lineage>
        <taxon>Bacteria</taxon>
        <taxon>Bacillati</taxon>
        <taxon>Bacillota</taxon>
        <taxon>Clostridia</taxon>
        <taxon>Eubacteriales</taxon>
        <taxon>Eubacteriaceae</taxon>
        <taxon>Acetobacterium</taxon>
    </lineage>
</organism>
<feature type="domain" description="EamA" evidence="7">
    <location>
        <begin position="13"/>
        <end position="145"/>
    </location>
</feature>
<evidence type="ECO:0000256" key="1">
    <source>
        <dbReference type="ARBA" id="ARBA00004141"/>
    </source>
</evidence>
<feature type="transmembrane region" description="Helical" evidence="6">
    <location>
        <begin position="279"/>
        <end position="300"/>
    </location>
</feature>
<dbReference type="EMBL" id="LGYO01000033">
    <property type="protein sequence ID" value="KNZ41234.1"/>
    <property type="molecule type" value="Genomic_DNA"/>
</dbReference>
<dbReference type="InterPro" id="IPR050638">
    <property type="entry name" value="AA-Vitamin_Transporters"/>
</dbReference>
<gene>
    <name evidence="8" type="ORF">AKG39_13020</name>
</gene>
<dbReference type="Pfam" id="PF00892">
    <property type="entry name" value="EamA"/>
    <property type="match status" value="2"/>
</dbReference>
<feature type="transmembrane region" description="Helical" evidence="6">
    <location>
        <begin position="193"/>
        <end position="210"/>
    </location>
</feature>
<dbReference type="GO" id="GO:0016020">
    <property type="term" value="C:membrane"/>
    <property type="evidence" value="ECO:0007669"/>
    <property type="project" value="UniProtKB-SubCell"/>
</dbReference>
<feature type="transmembrane region" description="Helical" evidence="6">
    <location>
        <begin position="154"/>
        <end position="172"/>
    </location>
</feature>
<keyword evidence="4 6" id="KW-1133">Transmembrane helix</keyword>
<feature type="transmembrane region" description="Helical" evidence="6">
    <location>
        <begin position="255"/>
        <end position="273"/>
    </location>
</feature>
<name>A0A0L6TY82_9FIRM</name>
<keyword evidence="3 6" id="KW-0812">Transmembrane</keyword>
<keyword evidence="5 6" id="KW-0472">Membrane</keyword>
<evidence type="ECO:0000259" key="7">
    <source>
        <dbReference type="Pfam" id="PF00892"/>
    </source>
</evidence>
<dbReference type="PATRIC" id="fig|52689.4.peg.1967"/>
<feature type="domain" description="EamA" evidence="7">
    <location>
        <begin position="157"/>
        <end position="293"/>
    </location>
</feature>